<comment type="caution">
    <text evidence="2">The sequence shown here is derived from an EMBL/GenBank/DDBJ whole genome shotgun (WGS) entry which is preliminary data.</text>
</comment>
<dbReference type="EMBL" id="MKWS01000008">
    <property type="protein sequence ID" value="RVD77212.1"/>
    <property type="molecule type" value="Genomic_DNA"/>
</dbReference>
<dbReference type="RefSeq" id="WP_368040077.1">
    <property type="nucleotide sequence ID" value="NZ_MKWS01000008.1"/>
</dbReference>
<dbReference type="Proteomes" id="UP000288002">
    <property type="component" value="Unassembled WGS sequence"/>
</dbReference>
<dbReference type="InterPro" id="IPR056100">
    <property type="entry name" value="DUF7683"/>
</dbReference>
<sequence>MIYIIEAFDKTTDLLVFEEKLPCGHDEKIKLIMGWTEEQWGWEGYDLEVHQLEALEKLLAKKVHDPQCFFSADV</sequence>
<evidence type="ECO:0000313" key="2">
    <source>
        <dbReference type="EMBL" id="RVD77212.1"/>
    </source>
</evidence>
<name>A0AA94EMV1_9PSED</name>
<accession>A0AA94EMV1</accession>
<organism evidence="2 3">
    <name type="scientific">Pseudomonas koreensis</name>
    <dbReference type="NCBI Taxonomy" id="198620"/>
    <lineage>
        <taxon>Bacteria</taxon>
        <taxon>Pseudomonadati</taxon>
        <taxon>Pseudomonadota</taxon>
        <taxon>Gammaproteobacteria</taxon>
        <taxon>Pseudomonadales</taxon>
        <taxon>Pseudomonadaceae</taxon>
        <taxon>Pseudomonas</taxon>
    </lineage>
</organism>
<dbReference type="AlphaFoldDB" id="A0AA94EMV1"/>
<evidence type="ECO:0000313" key="3">
    <source>
        <dbReference type="Proteomes" id="UP000288002"/>
    </source>
</evidence>
<gene>
    <name evidence="2" type="ORF">A9HBioS_2726</name>
</gene>
<feature type="domain" description="DUF7683" evidence="1">
    <location>
        <begin position="2"/>
        <end position="67"/>
    </location>
</feature>
<reference evidence="2 3" key="1">
    <citation type="submission" date="2016-10" db="EMBL/GenBank/DDBJ databases">
        <title>Search of new enzymes for the oxidation of sulfur compounds.</title>
        <authorList>
            <person name="Novo A."/>
            <person name="Moreira I.S."/>
            <person name="Castro P.M."/>
        </authorList>
    </citation>
    <scope>NUCLEOTIDE SEQUENCE [LARGE SCALE GENOMIC DNA]</scope>
    <source>
        <strain evidence="2 3">A9</strain>
    </source>
</reference>
<proteinExistence type="predicted"/>
<dbReference type="Pfam" id="PF24731">
    <property type="entry name" value="DUF7683"/>
    <property type="match status" value="1"/>
</dbReference>
<evidence type="ECO:0000259" key="1">
    <source>
        <dbReference type="Pfam" id="PF24731"/>
    </source>
</evidence>
<protein>
    <recommendedName>
        <fullName evidence="1">DUF7683 domain-containing protein</fullName>
    </recommendedName>
</protein>